<dbReference type="SUPFAM" id="SSF53738">
    <property type="entry name" value="Phosphoglucomutase, first 3 domains"/>
    <property type="match status" value="3"/>
</dbReference>
<sequence length="452" mass="49656">MSKYFGTNGVRGRFNELTPELTLKLSQAIGIYFKRGKIIVARDCRITGEVLSSCVMAGLVSVGCEVIDIGIASSPTAEFMIKKLKTNGCIIVSASHNPPEWNALKIVDGKGIAISKERGEEIEKLLDRIELSSWDRIGKVKRYGNASEDHVKAILEAIGMLKTKTKKTKIVIDCGNGTAALIAPKLFREMGVEFLSLNSHPDGRFPGRPSEPTEVNVKELLAMVKSSNADAGIAWDGDGDRVIFVDEKGRYVIGDRVYALSIIWKLNEQKNGDVVTTVATSKAVEDVARKYGAKVRYTAIGAPYLCEEMVKVKSVDGTAKPNAIIGGEEVGGVIWPEFSLAKDGFLTAAVMVQKICEKPLSEWLEQVPDYFNVKIKMDADAERKIKIVEKVLTHAKNNKLDFIDIDGVRINLPEGWVIVRASGTENYVRLFAEAKTKEGAEKLAAEYEKIVK</sequence>
<accession>A0A5E4LLG3</accession>
<organism evidence="11 12">
    <name type="scientific">Candidatus Bilamarchaeum dharawalense</name>
    <dbReference type="NCBI Taxonomy" id="2885759"/>
    <lineage>
        <taxon>Archaea</taxon>
        <taxon>Candidatus Micrarchaeota</taxon>
        <taxon>Candidatus Micrarchaeia</taxon>
        <taxon>Candidatus Anstonellales</taxon>
        <taxon>Candidatus Bilamarchaeaceae</taxon>
        <taxon>Candidatus Bilamarchaeum</taxon>
    </lineage>
</organism>
<feature type="domain" description="Alpha-D-phosphohexomutase alpha/beta/alpha" evidence="8">
    <location>
        <begin position="3"/>
        <end position="130"/>
    </location>
</feature>
<evidence type="ECO:0000259" key="7">
    <source>
        <dbReference type="Pfam" id="PF00408"/>
    </source>
</evidence>
<gene>
    <name evidence="11" type="ORF">LFW2832_01271</name>
</gene>
<dbReference type="PANTHER" id="PTHR43771:SF1">
    <property type="entry name" value="PHOSPHOMANNOMUTASE"/>
    <property type="match status" value="1"/>
</dbReference>
<dbReference type="Pfam" id="PF02878">
    <property type="entry name" value="PGM_PMM_I"/>
    <property type="match status" value="1"/>
</dbReference>
<dbReference type="EMBL" id="CABMJJ010000003">
    <property type="protein sequence ID" value="VVC02845.1"/>
    <property type="molecule type" value="Genomic_DNA"/>
</dbReference>
<proteinExistence type="inferred from homology"/>
<dbReference type="PRINTS" id="PR00509">
    <property type="entry name" value="PGMPMM"/>
</dbReference>
<dbReference type="NCBIfam" id="TIGR03990">
    <property type="entry name" value="Arch_GlmM"/>
    <property type="match status" value="1"/>
</dbReference>
<comment type="cofactor">
    <cofactor evidence="1">
        <name>Mg(2+)</name>
        <dbReference type="ChEBI" id="CHEBI:18420"/>
    </cofactor>
</comment>
<dbReference type="InterPro" id="IPR005845">
    <property type="entry name" value="A-D-PHexomutase_a/b/a-II"/>
</dbReference>
<dbReference type="InterPro" id="IPR016055">
    <property type="entry name" value="A-D-PHexomutase_a/b/a-I/II/III"/>
</dbReference>
<evidence type="ECO:0000256" key="2">
    <source>
        <dbReference type="ARBA" id="ARBA00010231"/>
    </source>
</evidence>
<evidence type="ECO:0000256" key="6">
    <source>
        <dbReference type="ARBA" id="ARBA00023235"/>
    </source>
</evidence>
<evidence type="ECO:0000259" key="10">
    <source>
        <dbReference type="Pfam" id="PF02880"/>
    </source>
</evidence>
<comment type="caution">
    <text evidence="11">The sequence shown here is derived from an EMBL/GenBank/DDBJ whole genome shotgun (WGS) entry which is preliminary data.</text>
</comment>
<dbReference type="Pfam" id="PF00408">
    <property type="entry name" value="PGM_PMM_IV"/>
    <property type="match status" value="1"/>
</dbReference>
<evidence type="ECO:0000259" key="9">
    <source>
        <dbReference type="Pfam" id="PF02879"/>
    </source>
</evidence>
<dbReference type="InterPro" id="IPR005846">
    <property type="entry name" value="A-D-PHexomutase_a/b/a-III"/>
</dbReference>
<dbReference type="FunFam" id="3.40.120.10:FF:000001">
    <property type="entry name" value="Phosphoglucosamine mutase"/>
    <property type="match status" value="1"/>
</dbReference>
<protein>
    <submittedName>
        <fullName evidence="11">Phosphoglucomutase/phosphomannomutase</fullName>
        <ecNumber evidence="11">5.4.2.2</ecNumber>
    </submittedName>
</protein>
<evidence type="ECO:0000313" key="12">
    <source>
        <dbReference type="Proteomes" id="UP000789941"/>
    </source>
</evidence>
<dbReference type="Proteomes" id="UP000789941">
    <property type="component" value="Unassembled WGS sequence"/>
</dbReference>
<dbReference type="InterPro" id="IPR024086">
    <property type="entry name" value="GlmM_arc-type"/>
</dbReference>
<keyword evidence="5" id="KW-0460">Magnesium</keyword>
<dbReference type="InterPro" id="IPR005843">
    <property type="entry name" value="A-D-PHexomutase_C"/>
</dbReference>
<evidence type="ECO:0000256" key="3">
    <source>
        <dbReference type="ARBA" id="ARBA00022553"/>
    </source>
</evidence>
<dbReference type="InterPro" id="IPR036900">
    <property type="entry name" value="A-D-PHexomutase_C_sf"/>
</dbReference>
<dbReference type="GO" id="GO:0004614">
    <property type="term" value="F:phosphoglucomutase activity"/>
    <property type="evidence" value="ECO:0007669"/>
    <property type="project" value="UniProtKB-EC"/>
</dbReference>
<evidence type="ECO:0000313" key="11">
    <source>
        <dbReference type="EMBL" id="VVC02845.1"/>
    </source>
</evidence>
<dbReference type="PANTHER" id="PTHR43771">
    <property type="entry name" value="PHOSPHOMANNOMUTASE"/>
    <property type="match status" value="1"/>
</dbReference>
<dbReference type="GO" id="GO:0008966">
    <property type="term" value="F:phosphoglucosamine mutase activity"/>
    <property type="evidence" value="ECO:0007669"/>
    <property type="project" value="InterPro"/>
</dbReference>
<dbReference type="Pfam" id="PF02880">
    <property type="entry name" value="PGM_PMM_III"/>
    <property type="match status" value="1"/>
</dbReference>
<dbReference type="CDD" id="cd03087">
    <property type="entry name" value="PGM_like1"/>
    <property type="match status" value="1"/>
</dbReference>
<dbReference type="GO" id="GO:0005975">
    <property type="term" value="P:carbohydrate metabolic process"/>
    <property type="evidence" value="ECO:0007669"/>
    <property type="project" value="InterPro"/>
</dbReference>
<evidence type="ECO:0000256" key="4">
    <source>
        <dbReference type="ARBA" id="ARBA00022723"/>
    </source>
</evidence>
<dbReference type="InterPro" id="IPR005841">
    <property type="entry name" value="Alpha-D-phosphohexomutase_SF"/>
</dbReference>
<evidence type="ECO:0000256" key="1">
    <source>
        <dbReference type="ARBA" id="ARBA00001946"/>
    </source>
</evidence>
<dbReference type="InterPro" id="IPR005844">
    <property type="entry name" value="A-D-PHexomutase_a/b/a-I"/>
</dbReference>
<dbReference type="SUPFAM" id="SSF55957">
    <property type="entry name" value="Phosphoglucomutase, C-terminal domain"/>
    <property type="match status" value="1"/>
</dbReference>
<keyword evidence="6 11" id="KW-0413">Isomerase</keyword>
<dbReference type="GO" id="GO:0046872">
    <property type="term" value="F:metal ion binding"/>
    <property type="evidence" value="ECO:0007669"/>
    <property type="project" value="UniProtKB-KW"/>
</dbReference>
<comment type="similarity">
    <text evidence="2">Belongs to the phosphohexose mutase family.</text>
</comment>
<evidence type="ECO:0000256" key="5">
    <source>
        <dbReference type="ARBA" id="ARBA00022842"/>
    </source>
</evidence>
<feature type="domain" description="Alpha-D-phosphohexomutase alpha/beta/alpha" evidence="10">
    <location>
        <begin position="255"/>
        <end position="368"/>
    </location>
</feature>
<keyword evidence="3" id="KW-0597">Phosphoprotein</keyword>
<dbReference type="AlphaFoldDB" id="A0A5E4LLG3"/>
<dbReference type="Gene3D" id="3.30.310.50">
    <property type="entry name" value="Alpha-D-phosphohexomutase, C-terminal domain"/>
    <property type="match status" value="1"/>
</dbReference>
<keyword evidence="4" id="KW-0479">Metal-binding</keyword>
<dbReference type="Gene3D" id="3.40.120.10">
    <property type="entry name" value="Alpha-D-Glucose-1,6-Bisphosphate, subunit A, domain 3"/>
    <property type="match status" value="3"/>
</dbReference>
<evidence type="ECO:0000259" key="8">
    <source>
        <dbReference type="Pfam" id="PF02878"/>
    </source>
</evidence>
<dbReference type="Pfam" id="PF02879">
    <property type="entry name" value="PGM_PMM_II"/>
    <property type="match status" value="1"/>
</dbReference>
<feature type="domain" description="Alpha-D-phosphohexomutase alpha/beta/alpha" evidence="9">
    <location>
        <begin position="149"/>
        <end position="249"/>
    </location>
</feature>
<feature type="domain" description="Alpha-D-phosphohexomutase C-terminal" evidence="7">
    <location>
        <begin position="383"/>
        <end position="447"/>
    </location>
</feature>
<name>A0A5E4LLG3_9ARCH</name>
<dbReference type="EC" id="5.4.2.2" evidence="11"/>
<reference evidence="11 12" key="1">
    <citation type="submission" date="2019-08" db="EMBL/GenBank/DDBJ databases">
        <authorList>
            <person name="Vazquez-Campos X."/>
        </authorList>
    </citation>
    <scope>NUCLEOTIDE SEQUENCE [LARGE SCALE GENOMIC DNA]</scope>
    <source>
        <strain evidence="11">LFW-283_2</strain>
    </source>
</reference>